<keyword evidence="14" id="KW-0004">4Fe-4S</keyword>
<dbReference type="GO" id="GO:0051539">
    <property type="term" value="F:4 iron, 4 sulfur cluster binding"/>
    <property type="evidence" value="ECO:0007669"/>
    <property type="project" value="UniProtKB-KW"/>
</dbReference>
<dbReference type="Pfam" id="PF00329">
    <property type="entry name" value="Complex1_30kDa"/>
    <property type="match status" value="1"/>
</dbReference>
<evidence type="ECO:0000256" key="1">
    <source>
        <dbReference type="ARBA" id="ARBA00004515"/>
    </source>
</evidence>
<dbReference type="GO" id="GO:0051287">
    <property type="term" value="F:NAD binding"/>
    <property type="evidence" value="ECO:0007669"/>
    <property type="project" value="InterPro"/>
</dbReference>
<dbReference type="FunFam" id="3.40.50.12280:FF:000002">
    <property type="entry name" value="NADH-quinone oxidoreductase subunit B"/>
    <property type="match status" value="1"/>
</dbReference>
<evidence type="ECO:0000259" key="18">
    <source>
        <dbReference type="Pfam" id="PF00346"/>
    </source>
</evidence>
<dbReference type="PANTHER" id="PTHR11993">
    <property type="entry name" value="NADH-UBIQUINONE OXIDOREDUCTASE 49 KDA SUBUNIT"/>
    <property type="match status" value="1"/>
</dbReference>
<dbReference type="NCBIfam" id="TIGR01957">
    <property type="entry name" value="nuoB_fam"/>
    <property type="match status" value="1"/>
</dbReference>
<dbReference type="GO" id="GO:0005886">
    <property type="term" value="C:plasma membrane"/>
    <property type="evidence" value="ECO:0007669"/>
    <property type="project" value="UniProtKB-SubCell"/>
</dbReference>
<name>A0A2M7G5E8_9BACT</name>
<evidence type="ECO:0000256" key="5">
    <source>
        <dbReference type="ARBA" id="ARBA00022448"/>
    </source>
</evidence>
<dbReference type="GO" id="GO:0050136">
    <property type="term" value="F:NADH dehydrogenase (quinone) (non-electrogenic) activity"/>
    <property type="evidence" value="ECO:0007669"/>
    <property type="project" value="UniProtKB-UniRule"/>
</dbReference>
<dbReference type="InterPro" id="IPR037232">
    <property type="entry name" value="NADH_quin_OxRdtase_su_C/D-like"/>
</dbReference>
<dbReference type="EC" id="7.1.1.-" evidence="14"/>
<dbReference type="AlphaFoldDB" id="A0A2M7G5E8"/>
<comment type="similarity">
    <text evidence="2">In the N-terminal section; belongs to the complex I 20 kDa subunit family.</text>
</comment>
<evidence type="ECO:0000256" key="3">
    <source>
        <dbReference type="ARBA" id="ARBA00008265"/>
    </source>
</evidence>
<dbReference type="NCBIfam" id="NF005012">
    <property type="entry name" value="PRK06411.1"/>
    <property type="match status" value="1"/>
</dbReference>
<evidence type="ECO:0000256" key="8">
    <source>
        <dbReference type="ARBA" id="ARBA00023027"/>
    </source>
</evidence>
<dbReference type="InterPro" id="IPR020396">
    <property type="entry name" value="NADH_UbQ_OxRdtase_CS"/>
</dbReference>
<dbReference type="Gene3D" id="3.40.50.12280">
    <property type="match status" value="1"/>
</dbReference>
<comment type="similarity">
    <text evidence="3">In the central section; belongs to the complex I 30 kDa subunit family.</text>
</comment>
<dbReference type="InterPro" id="IPR001135">
    <property type="entry name" value="NADH_Q_OxRdtase_suD"/>
</dbReference>
<evidence type="ECO:0000256" key="15">
    <source>
        <dbReference type="HAMAP-Rule" id="MF_01358"/>
    </source>
</evidence>
<accession>A0A2M7G5E8</accession>
<reference evidence="20 21" key="1">
    <citation type="submission" date="2017-09" db="EMBL/GenBank/DDBJ databases">
        <title>Depth-based differentiation of microbial function through sediment-hosted aquifers and enrichment of novel symbionts in the deep terrestrial subsurface.</title>
        <authorList>
            <person name="Probst A.J."/>
            <person name="Ladd B."/>
            <person name="Jarett J.K."/>
            <person name="Geller-Mcgrath D.E."/>
            <person name="Sieber C.M."/>
            <person name="Emerson J.B."/>
            <person name="Anantharaman K."/>
            <person name="Thomas B.C."/>
            <person name="Malmstrom R."/>
            <person name="Stieglmeier M."/>
            <person name="Klingl A."/>
            <person name="Woyke T."/>
            <person name="Ryan C.M."/>
            <person name="Banfield J.F."/>
        </authorList>
    </citation>
    <scope>NUCLEOTIDE SEQUENCE [LARGE SCALE GENOMIC DNA]</scope>
    <source>
        <strain evidence="20">CG17_big_fil_post_rev_8_21_14_2_50_48_46</strain>
    </source>
</reference>
<dbReference type="HAMAP" id="MF_01356">
    <property type="entry name" value="NDH1_NuoB"/>
    <property type="match status" value="1"/>
</dbReference>
<evidence type="ECO:0000256" key="9">
    <source>
        <dbReference type="ARBA" id="ARBA00023136"/>
    </source>
</evidence>
<evidence type="ECO:0000256" key="4">
    <source>
        <dbReference type="ARBA" id="ARBA00010019"/>
    </source>
</evidence>
<comment type="subunit">
    <text evidence="11">NDH-1 is composed of about 13 different subunits. Subunits NuoBCD, E, F, and G constitute the peripheral sector of the complex.</text>
</comment>
<keyword evidence="14" id="KW-0411">Iron-sulfur</keyword>
<gene>
    <name evidence="14" type="primary">nuoB</name>
    <name evidence="15" type="synonym">nuoD</name>
    <name evidence="20" type="ORF">COW36_10030</name>
</gene>
<keyword evidence="8 14" id="KW-0520">NAD</keyword>
<dbReference type="SUPFAM" id="SSF56762">
    <property type="entry name" value="HydB/Nqo4-like"/>
    <property type="match status" value="1"/>
</dbReference>
<organism evidence="20 21">
    <name type="scientific">bacterium (Candidatus Blackallbacteria) CG17_big_fil_post_rev_8_21_14_2_50_48_46</name>
    <dbReference type="NCBI Taxonomy" id="2014261"/>
    <lineage>
        <taxon>Bacteria</taxon>
        <taxon>Candidatus Blackallbacteria</taxon>
    </lineage>
</organism>
<evidence type="ECO:0000259" key="17">
    <source>
        <dbReference type="Pfam" id="PF00329"/>
    </source>
</evidence>
<feature type="domain" description="NADH-quinone oxidoreductase subunit D" evidence="18">
    <location>
        <begin position="584"/>
        <end position="831"/>
    </location>
</feature>
<evidence type="ECO:0000256" key="13">
    <source>
        <dbReference type="ARBA" id="ARBA00047712"/>
    </source>
</evidence>
<dbReference type="InterPro" id="IPR006137">
    <property type="entry name" value="NADH_UbQ_OxRdtase-like_20kDa"/>
</dbReference>
<keyword evidence="5 14" id="KW-0813">Transport</keyword>
<dbReference type="Proteomes" id="UP000231019">
    <property type="component" value="Unassembled WGS sequence"/>
</dbReference>
<comment type="similarity">
    <text evidence="14">Belongs to the complex I 20 kDa subunit family.</text>
</comment>
<comment type="subcellular location">
    <subcellularLocation>
        <location evidence="1">Cell inner membrane</location>
        <topology evidence="1">Peripheral membrane protein</topology>
        <orientation evidence="1">Cytoplasmic side</orientation>
    </subcellularLocation>
    <subcellularLocation>
        <location evidence="14">Cell membrane</location>
        <topology evidence="14">Peripheral membrane protein</topology>
        <orientation evidence="14">Cytoplasmic side</orientation>
    </subcellularLocation>
</comment>
<feature type="compositionally biased region" description="Acidic residues" evidence="16">
    <location>
        <begin position="235"/>
        <end position="246"/>
    </location>
</feature>
<comment type="function">
    <text evidence="14">NDH-1 shuttles electrons from NADH, via FMN and iron-sulfur (Fe-S) centers, to quinones in the respiratory chain. The immediate electron acceptor for the enzyme in this species is believed to be ubiquinone. Couples the redox reaction to proton translocation (for every two electrons transferred, four hydrogen ions are translocated across the cytoplasmic membrane), and thus conserves the redox energy in a proton gradient.</text>
</comment>
<proteinExistence type="inferred from homology"/>
<dbReference type="NCBIfam" id="NF004739">
    <property type="entry name" value="PRK06075.1"/>
    <property type="match status" value="1"/>
</dbReference>
<dbReference type="HAMAP" id="MF_01358">
    <property type="entry name" value="NDH1_NuoD"/>
    <property type="match status" value="1"/>
</dbReference>
<keyword evidence="14" id="KW-0408">Iron</keyword>
<feature type="region of interest" description="Disordered" evidence="16">
    <location>
        <begin position="232"/>
        <end position="260"/>
    </location>
</feature>
<dbReference type="GO" id="GO:0005506">
    <property type="term" value="F:iron ion binding"/>
    <property type="evidence" value="ECO:0007669"/>
    <property type="project" value="UniProtKB-UniRule"/>
</dbReference>
<protein>
    <recommendedName>
        <fullName evidence="14 15">Multifunctional fusion protein</fullName>
    </recommendedName>
    <domain>
        <recommendedName>
            <fullName evidence="14">NADH-quinone oxidoreductase subunit B</fullName>
            <ecNumber evidence="14">7.1.1.-</ecNumber>
        </recommendedName>
        <alternativeName>
            <fullName evidence="14">NADH dehydrogenase I subunit B</fullName>
        </alternativeName>
        <alternativeName>
            <fullName evidence="14">NDH-1 subunit B</fullName>
        </alternativeName>
    </domain>
    <domain>
        <recommendedName>
            <fullName evidence="15">NADH-quinone oxidoreductase subunit D</fullName>
        </recommendedName>
        <alternativeName>
            <fullName evidence="15">NADH dehydrogenase I subunit D</fullName>
        </alternativeName>
        <alternativeName>
            <fullName evidence="15">NDH-1 subunit D</fullName>
        </alternativeName>
    </domain>
</protein>
<keyword evidence="14" id="KW-0479">Metal-binding</keyword>
<evidence type="ECO:0000256" key="6">
    <source>
        <dbReference type="ARBA" id="ARBA00022475"/>
    </source>
</evidence>
<dbReference type="PROSITE" id="PS00542">
    <property type="entry name" value="COMPLEX1_30K"/>
    <property type="match status" value="1"/>
</dbReference>
<dbReference type="PANTHER" id="PTHR11993:SF10">
    <property type="entry name" value="NADH DEHYDROGENASE [UBIQUINONE] IRON-SULFUR PROTEIN 2, MITOCHONDRIAL"/>
    <property type="match status" value="1"/>
</dbReference>
<evidence type="ECO:0000313" key="20">
    <source>
        <dbReference type="EMBL" id="PIW17137.1"/>
    </source>
</evidence>
<keyword evidence="6 14" id="KW-1003">Cell membrane</keyword>
<comment type="cofactor">
    <cofactor evidence="14">
        <name>[4Fe-4S] cluster</name>
        <dbReference type="ChEBI" id="CHEBI:49883"/>
    </cofactor>
    <text evidence="14">Binds 1 [4Fe-4S] cluster.</text>
</comment>
<dbReference type="InterPro" id="IPR029014">
    <property type="entry name" value="NiFe-Hase_large"/>
</dbReference>
<evidence type="ECO:0000259" key="19">
    <source>
        <dbReference type="Pfam" id="PF01058"/>
    </source>
</evidence>
<dbReference type="InterPro" id="IPR001268">
    <property type="entry name" value="NADH_UbQ_OxRdtase_30kDa_su"/>
</dbReference>
<comment type="catalytic activity">
    <reaction evidence="13 14">
        <text>a quinone + NADH + 5 H(+)(in) = a quinol + NAD(+) + 4 H(+)(out)</text>
        <dbReference type="Rhea" id="RHEA:57888"/>
        <dbReference type="ChEBI" id="CHEBI:15378"/>
        <dbReference type="ChEBI" id="CHEBI:24646"/>
        <dbReference type="ChEBI" id="CHEBI:57540"/>
        <dbReference type="ChEBI" id="CHEBI:57945"/>
        <dbReference type="ChEBI" id="CHEBI:132124"/>
    </reaction>
</comment>
<dbReference type="GO" id="GO:0048038">
    <property type="term" value="F:quinone binding"/>
    <property type="evidence" value="ECO:0007669"/>
    <property type="project" value="UniProtKB-KW"/>
</dbReference>
<comment type="similarity">
    <text evidence="4">In the C-terminal section; belongs to the complex I 49 kDa subunit family.</text>
</comment>
<evidence type="ECO:0000256" key="7">
    <source>
        <dbReference type="ARBA" id="ARBA00022967"/>
    </source>
</evidence>
<feature type="binding site" evidence="14">
    <location>
        <position position="151"/>
    </location>
    <ligand>
        <name>[4Fe-4S] cluster</name>
        <dbReference type="ChEBI" id="CHEBI:49883"/>
    </ligand>
</feature>
<dbReference type="InterPro" id="IPR022885">
    <property type="entry name" value="NDH1_su_D/H"/>
</dbReference>
<keyword evidence="14" id="KW-0874">Quinone</keyword>
<dbReference type="Pfam" id="PF00346">
    <property type="entry name" value="Complex1_49kDa"/>
    <property type="match status" value="1"/>
</dbReference>
<evidence type="ECO:0000256" key="2">
    <source>
        <dbReference type="ARBA" id="ARBA00006408"/>
    </source>
</evidence>
<dbReference type="SUPFAM" id="SSF143243">
    <property type="entry name" value="Nqo5-like"/>
    <property type="match status" value="1"/>
</dbReference>
<keyword evidence="9 14" id="KW-0472">Membrane</keyword>
<evidence type="ECO:0000256" key="10">
    <source>
        <dbReference type="ARBA" id="ARBA00023268"/>
    </source>
</evidence>
<dbReference type="Gene3D" id="3.30.460.80">
    <property type="entry name" value="NADH:ubiquinone oxidoreductase, 30kDa subunit"/>
    <property type="match status" value="1"/>
</dbReference>
<evidence type="ECO:0000256" key="11">
    <source>
        <dbReference type="ARBA" id="ARBA00025957"/>
    </source>
</evidence>
<keyword evidence="14" id="KW-0830">Ubiquinone</keyword>
<feature type="domain" description="NADH:ubiquinone oxidoreductase 30kDa subunit" evidence="17">
    <location>
        <begin position="290"/>
        <end position="403"/>
    </location>
</feature>
<evidence type="ECO:0000256" key="14">
    <source>
        <dbReference type="HAMAP-Rule" id="MF_01356"/>
    </source>
</evidence>
<comment type="caution">
    <text evidence="20">The sequence shown here is derived from an EMBL/GenBank/DDBJ whole genome shotgun (WGS) entry which is preliminary data.</text>
</comment>
<comment type="similarity">
    <text evidence="15">Belongs to the complex I 49 kDa subunit family.</text>
</comment>
<feature type="binding site" evidence="14">
    <location>
        <position position="55"/>
    </location>
    <ligand>
        <name>[4Fe-4S] cluster</name>
        <dbReference type="ChEBI" id="CHEBI:49883"/>
    </ligand>
</feature>
<feature type="binding site" evidence="14">
    <location>
        <position position="121"/>
    </location>
    <ligand>
        <name>[4Fe-4S] cluster</name>
        <dbReference type="ChEBI" id="CHEBI:49883"/>
    </ligand>
</feature>
<evidence type="ECO:0000256" key="16">
    <source>
        <dbReference type="SAM" id="MobiDB-lite"/>
    </source>
</evidence>
<comment type="subunit">
    <text evidence="12">NDH-1 is composed of 13 different subunits. Subunits NuoB, CD, E, F, and G constitute the peripheral sector of the complex.</text>
</comment>
<dbReference type="SUPFAM" id="SSF56770">
    <property type="entry name" value="HydA/Nqo6-like"/>
    <property type="match status" value="1"/>
</dbReference>
<keyword evidence="10" id="KW-0511">Multifunctional enzyme</keyword>
<dbReference type="InterPro" id="IPR006138">
    <property type="entry name" value="NADH_UQ_OxRdtase_20Kd_su"/>
</dbReference>
<feature type="binding site" evidence="14">
    <location>
        <position position="56"/>
    </location>
    <ligand>
        <name>[4Fe-4S] cluster</name>
        <dbReference type="ChEBI" id="CHEBI:49883"/>
    </ligand>
</feature>
<evidence type="ECO:0000313" key="21">
    <source>
        <dbReference type="Proteomes" id="UP000231019"/>
    </source>
</evidence>
<sequence length="831" mass="94801">MSELRVIQGPQDETAALEAEVRKHVSITSVDKVVDFLSNWGRRSSIWPMQFGLACCAIEMICAASARFDISRFGSELFRASPRQADLMIVSGTVTKRMIPMIVRLYNQMPEPKYVISMGACATSGGPFKEGYNVVSGIDEFIPVDVYITGCPPTPQALFAGLIELQKKIDKQHYRDVRWYRKDESDERAIPRLGPDLVDIRQLPAIKEALAEGKIQPAPAVLPEYMAAFPVYEPEPPEPEPAADEADDKKKKLAARKKKAVEPPTVTPIMQKLLEQFPEVRVTTVSSLLVPAQRLQNVVFSLRDQGYTYLANLTSVDCQDCFEVVYHFTSPDQTSAEKPPVVLAVRTDKEKPSVPSLTPFWPGADFQEREVYDMMGIRFEGHPHLRRILMWEGYEGWPLRKDFLEPYYEEPVKIFSSRWREGHHDFAENRNIWGRNVRYPEHWDPETFPWQDDDPVLSAISPDSDLRTDLVEVNMGPQHPSTHGVFRMKLALDGEKIVRLYPMMGYLHRNHEKIGERNAWVMNIPYTDRLDYITSMVNNHGYVLAVEKLTGMEVPERAEYLRVIMSELTRIASHLWAQGFLLNDLGAFFTPMLYAAQERELILDLFEMTSGSRIMCNYMRFGGVSHDLPEEFYQPFNHLINERLPRMIDELDKFLTTNEIVMERTQGLGVLSAEDAIAYSCSGPVLRGSGVPFDLRRNQPYSIYDRFDFNVITQPKGDVYSRYLVRLGELHESLKILRQAIKDLPEGEIISKKQWNMRVPAGHAYAAVESPKGQLGYYVVSDGKTNPYRYHIRSGSFINLTALEKMSRGHMVADVVVILGSLDIVLGEVDR</sequence>
<evidence type="ECO:0000256" key="12">
    <source>
        <dbReference type="ARBA" id="ARBA00038617"/>
    </source>
</evidence>
<keyword evidence="7 14" id="KW-1278">Translocase</keyword>
<dbReference type="EMBL" id="PFFQ01000028">
    <property type="protein sequence ID" value="PIW17137.1"/>
    <property type="molecule type" value="Genomic_DNA"/>
</dbReference>
<comment type="subunit">
    <text evidence="14">NDH-1 is composed of 14 different subunits. Subunits NuoB, C, D, E, F, and G constitute the peripheral sector of the complex.</text>
</comment>
<dbReference type="Gene3D" id="1.10.645.10">
    <property type="entry name" value="Cytochrome-c3 Hydrogenase, chain B"/>
    <property type="match status" value="1"/>
</dbReference>
<dbReference type="Pfam" id="PF01058">
    <property type="entry name" value="Oxidored_q6"/>
    <property type="match status" value="1"/>
</dbReference>
<dbReference type="GO" id="GO:0008137">
    <property type="term" value="F:NADH dehydrogenase (ubiquinone) activity"/>
    <property type="evidence" value="ECO:0007669"/>
    <property type="project" value="InterPro"/>
</dbReference>
<feature type="domain" description="NADH:ubiquinone oxidoreductase-like 20kDa subunit" evidence="19">
    <location>
        <begin position="55"/>
        <end position="164"/>
    </location>
</feature>